<organism evidence="3 4">
    <name type="scientific">Legionella feeleii</name>
    <dbReference type="NCBI Taxonomy" id="453"/>
    <lineage>
        <taxon>Bacteria</taxon>
        <taxon>Pseudomonadati</taxon>
        <taxon>Pseudomonadota</taxon>
        <taxon>Gammaproteobacteria</taxon>
        <taxon>Legionellales</taxon>
        <taxon>Legionellaceae</taxon>
        <taxon>Legionella</taxon>
    </lineage>
</organism>
<evidence type="ECO:0000256" key="1">
    <source>
        <dbReference type="ARBA" id="ARBA00007613"/>
    </source>
</evidence>
<dbReference type="InterPro" id="IPR010131">
    <property type="entry name" value="MdtP/NodT-like"/>
</dbReference>
<name>A0A378IWY7_9GAMM</name>
<dbReference type="PANTHER" id="PTHR30203">
    <property type="entry name" value="OUTER MEMBRANE CATION EFFLUX PROTEIN"/>
    <property type="match status" value="1"/>
</dbReference>
<dbReference type="GO" id="GO:0015562">
    <property type="term" value="F:efflux transmembrane transporter activity"/>
    <property type="evidence" value="ECO:0007669"/>
    <property type="project" value="InterPro"/>
</dbReference>
<dbReference type="Pfam" id="PF02321">
    <property type="entry name" value="OEP"/>
    <property type="match status" value="2"/>
</dbReference>
<protein>
    <submittedName>
        <fullName evidence="3">HelC protein</fullName>
    </submittedName>
</protein>
<reference evidence="3 4" key="1">
    <citation type="submission" date="2018-06" db="EMBL/GenBank/DDBJ databases">
        <authorList>
            <consortium name="Pathogen Informatics"/>
            <person name="Doyle S."/>
        </authorList>
    </citation>
    <scope>NUCLEOTIDE SEQUENCE [LARGE SCALE GENOMIC DNA]</scope>
    <source>
        <strain evidence="3 4">NCTC11978</strain>
    </source>
</reference>
<feature type="signal peptide" evidence="2">
    <location>
        <begin position="1"/>
        <end position="20"/>
    </location>
</feature>
<evidence type="ECO:0000256" key="2">
    <source>
        <dbReference type="SAM" id="SignalP"/>
    </source>
</evidence>
<dbReference type="Gene3D" id="1.20.1600.10">
    <property type="entry name" value="Outer membrane efflux proteins (OEP)"/>
    <property type="match status" value="1"/>
</dbReference>
<feature type="chain" id="PRO_5016871144" evidence="2">
    <location>
        <begin position="21"/>
        <end position="408"/>
    </location>
</feature>
<dbReference type="EMBL" id="UGNY01000001">
    <property type="protein sequence ID" value="STX39758.1"/>
    <property type="molecule type" value="Genomic_DNA"/>
</dbReference>
<dbReference type="RefSeq" id="WP_115176123.1">
    <property type="nucleotide sequence ID" value="NZ_UGNY01000001.1"/>
</dbReference>
<comment type="similarity">
    <text evidence="1">Belongs to the outer membrane factor (OMF) (TC 1.B.17) family.</text>
</comment>
<sequence length="408" mass="45089">MRLGLAVVFFISMFLNTALASPSFTLREALNLAYRNNPELQAEKDKACAMKGLFIQSGLFPNPQLALTAENMGGSGQYTGYESAETTLAITQPIPLGHRLHYLKQASFADYLTSLATIKVQKSVLYIAVATAYVDALYAEQWHQVTKKLIQLNEEIVSAIKLRVDAGAAPELDLRLAEVRLGKALIQEKAAAQMALTARANLARLVGNELRIDSPLSDKELKHTIWHWPNLLEKLNQSPQIIATAVQIRAKRAGIVAAKKSVWPDLNIQVGARHFSDDGSNAAVVSASSQLPLYNRNQGNILSAEAGLTQVIHQYQGVRLEVRKNLYIAFLQAEQSRFEANLVTNSLLPLARKSIKLAQNGYGMGKFTYLQLSLALNTLYEEEQHYQQAHAEYHKALIQISGLLGLQE</sequence>
<evidence type="ECO:0000313" key="3">
    <source>
        <dbReference type="EMBL" id="STX39758.1"/>
    </source>
</evidence>
<dbReference type="InterPro" id="IPR003423">
    <property type="entry name" value="OMP_efflux"/>
</dbReference>
<dbReference type="SUPFAM" id="SSF56954">
    <property type="entry name" value="Outer membrane efflux proteins (OEP)"/>
    <property type="match status" value="1"/>
</dbReference>
<proteinExistence type="inferred from homology"/>
<gene>
    <name evidence="3" type="primary">helC</name>
    <name evidence="3" type="ORF">NCTC11978_02964</name>
</gene>
<dbReference type="Proteomes" id="UP000254033">
    <property type="component" value="Unassembled WGS sequence"/>
</dbReference>
<keyword evidence="2" id="KW-0732">Signal</keyword>
<dbReference type="PANTHER" id="PTHR30203:SF24">
    <property type="entry name" value="BLR4935 PROTEIN"/>
    <property type="match status" value="1"/>
</dbReference>
<accession>A0A378IWY7</accession>
<dbReference type="AlphaFoldDB" id="A0A378IWY7"/>
<evidence type="ECO:0000313" key="4">
    <source>
        <dbReference type="Proteomes" id="UP000254033"/>
    </source>
</evidence>